<dbReference type="Proteomes" id="UP000815325">
    <property type="component" value="Unassembled WGS sequence"/>
</dbReference>
<name>A0ABQ7H450_DUNSA</name>
<proteinExistence type="inferred from homology"/>
<dbReference type="EMBL" id="MU069481">
    <property type="protein sequence ID" value="KAF5841620.1"/>
    <property type="molecule type" value="Genomic_DNA"/>
</dbReference>
<protein>
    <submittedName>
        <fullName evidence="4">Thioredoxin-like protein</fullName>
    </submittedName>
</protein>
<accession>A0ABQ7H450</accession>
<dbReference type="InterPro" id="IPR013766">
    <property type="entry name" value="Thioredoxin_domain"/>
</dbReference>
<comment type="caution">
    <text evidence="4">The sequence shown here is derived from an EMBL/GenBank/DDBJ whole genome shotgun (WGS) entry which is preliminary data.</text>
</comment>
<dbReference type="PROSITE" id="PS51352">
    <property type="entry name" value="THIOREDOXIN_2"/>
    <property type="match status" value="1"/>
</dbReference>
<evidence type="ECO:0000256" key="1">
    <source>
        <dbReference type="ARBA" id="ARBA00008987"/>
    </source>
</evidence>
<feature type="compositionally biased region" description="Low complexity" evidence="2">
    <location>
        <begin position="50"/>
        <end position="67"/>
    </location>
</feature>
<evidence type="ECO:0000259" key="3">
    <source>
        <dbReference type="PROSITE" id="PS51352"/>
    </source>
</evidence>
<dbReference type="Pfam" id="PF00085">
    <property type="entry name" value="Thioredoxin"/>
    <property type="match status" value="1"/>
</dbReference>
<dbReference type="PANTHER" id="PTHR43601:SF32">
    <property type="entry name" value="THIOREDOXIN-LIKE 2-2, CHLOROPLASTIC"/>
    <property type="match status" value="1"/>
</dbReference>
<evidence type="ECO:0000313" key="4">
    <source>
        <dbReference type="EMBL" id="KAF5841620.1"/>
    </source>
</evidence>
<feature type="domain" description="Thioredoxin" evidence="3">
    <location>
        <begin position="47"/>
        <end position="199"/>
    </location>
</feature>
<evidence type="ECO:0000313" key="5">
    <source>
        <dbReference type="Proteomes" id="UP000815325"/>
    </source>
</evidence>
<evidence type="ECO:0000256" key="2">
    <source>
        <dbReference type="SAM" id="MobiDB-lite"/>
    </source>
</evidence>
<reference evidence="4" key="1">
    <citation type="submission" date="2017-08" db="EMBL/GenBank/DDBJ databases">
        <authorList>
            <person name="Polle J.E."/>
            <person name="Barry K."/>
            <person name="Cushman J."/>
            <person name="Schmutz J."/>
            <person name="Tran D."/>
            <person name="Hathwaick L.T."/>
            <person name="Yim W.C."/>
            <person name="Jenkins J."/>
            <person name="Mckie-Krisberg Z.M."/>
            <person name="Prochnik S."/>
            <person name="Lindquist E."/>
            <person name="Dockter R.B."/>
            <person name="Adam C."/>
            <person name="Molina H."/>
            <person name="Bunkerborg J."/>
            <person name="Jin E."/>
            <person name="Buchheim M."/>
            <person name="Magnuson J."/>
        </authorList>
    </citation>
    <scope>NUCLEOTIDE SEQUENCE</scope>
    <source>
        <strain evidence="4">CCAP 19/18</strain>
    </source>
</reference>
<dbReference type="PANTHER" id="PTHR43601">
    <property type="entry name" value="THIOREDOXIN, MITOCHONDRIAL"/>
    <property type="match status" value="1"/>
</dbReference>
<dbReference type="InterPro" id="IPR036249">
    <property type="entry name" value="Thioredoxin-like_sf"/>
</dbReference>
<gene>
    <name evidence="4" type="ORF">DUNSADRAFT_12076</name>
</gene>
<comment type="similarity">
    <text evidence="1">Belongs to the thioredoxin family.</text>
</comment>
<dbReference type="CDD" id="cd02947">
    <property type="entry name" value="TRX_family"/>
    <property type="match status" value="1"/>
</dbReference>
<dbReference type="SUPFAM" id="SSF52833">
    <property type="entry name" value="Thioredoxin-like"/>
    <property type="match status" value="1"/>
</dbReference>
<keyword evidence="5" id="KW-1185">Reference proteome</keyword>
<sequence length="247" mass="28105">MIRSSMKIMGQSPSISHPLCHCRRQLHSISQPYATFMLCRRTQHLRLSKGPQAQGTGQQPTQQQGQQDSKPAVDQSPVQLPWWKKESAPNMIDVHSVQELVDEMAKAGDKLVILDFYAPFCNACRALYPKFVRLMQSHLEDTVFIKINWEENKDLARALGIKVLPYFQFYRGAEGKVDQFSCTVSRISRFKDALELFSGEFCSLEEFPGLPEFPDIKPGLSGEDELPTGDARDAYSPTSVRDMWWSD</sequence>
<dbReference type="Gene3D" id="3.40.30.10">
    <property type="entry name" value="Glutaredoxin"/>
    <property type="match status" value="1"/>
</dbReference>
<organism evidence="4 5">
    <name type="scientific">Dunaliella salina</name>
    <name type="common">Green alga</name>
    <name type="synonym">Protococcus salinus</name>
    <dbReference type="NCBI Taxonomy" id="3046"/>
    <lineage>
        <taxon>Eukaryota</taxon>
        <taxon>Viridiplantae</taxon>
        <taxon>Chlorophyta</taxon>
        <taxon>core chlorophytes</taxon>
        <taxon>Chlorophyceae</taxon>
        <taxon>CS clade</taxon>
        <taxon>Chlamydomonadales</taxon>
        <taxon>Dunaliellaceae</taxon>
        <taxon>Dunaliella</taxon>
    </lineage>
</organism>
<feature type="region of interest" description="Disordered" evidence="2">
    <location>
        <begin position="48"/>
        <end position="75"/>
    </location>
</feature>